<evidence type="ECO:0000256" key="6">
    <source>
        <dbReference type="PROSITE-ProRule" id="PRU10007"/>
    </source>
</evidence>
<evidence type="ECO:0000313" key="10">
    <source>
        <dbReference type="Proteomes" id="UP000234849"/>
    </source>
</evidence>
<dbReference type="PANTHER" id="PTHR43570">
    <property type="entry name" value="ALDEHYDE DEHYDROGENASE"/>
    <property type="match status" value="1"/>
</dbReference>
<dbReference type="FunFam" id="3.40.605.10:FF:000004">
    <property type="entry name" value="Aldehyde dehydrogenase"/>
    <property type="match status" value="1"/>
</dbReference>
<dbReference type="GO" id="GO:0004029">
    <property type="term" value="F:aldehyde dehydrogenase (NAD+) activity"/>
    <property type="evidence" value="ECO:0007669"/>
    <property type="project" value="TreeGrafter"/>
</dbReference>
<dbReference type="GO" id="GO:0005737">
    <property type="term" value="C:cytoplasm"/>
    <property type="evidence" value="ECO:0007669"/>
    <property type="project" value="TreeGrafter"/>
</dbReference>
<dbReference type="PROSITE" id="PS00687">
    <property type="entry name" value="ALDEHYDE_DEHYDR_GLU"/>
    <property type="match status" value="1"/>
</dbReference>
<comment type="caution">
    <text evidence="9">The sequence shown here is derived from an EMBL/GenBank/DDBJ whole genome shotgun (WGS) entry which is preliminary data.</text>
</comment>
<keyword evidence="2 4" id="KW-0560">Oxidoreductase</keyword>
<reference evidence="9 10" key="1">
    <citation type="journal article" date="2017" name="Genome Med.">
        <title>A novel Ruminococcus gnavus clade enriched in inflammatory bowel disease patients.</title>
        <authorList>
            <person name="Hall A.B."/>
            <person name="Yassour M."/>
            <person name="Sauk J."/>
            <person name="Garner A."/>
            <person name="Jiang X."/>
            <person name="Arthur T."/>
            <person name="Lagoudas G.K."/>
            <person name="Vatanen T."/>
            <person name="Fornelos N."/>
            <person name="Wilson R."/>
            <person name="Bertha M."/>
            <person name="Cohen M."/>
            <person name="Garber J."/>
            <person name="Khalili H."/>
            <person name="Gevers D."/>
            <person name="Ananthakrishnan A.N."/>
            <person name="Kugathasan S."/>
            <person name="Lander E.S."/>
            <person name="Blainey P."/>
            <person name="Vlamakis H."/>
            <person name="Xavier R.J."/>
            <person name="Huttenhower C."/>
        </authorList>
    </citation>
    <scope>NUCLEOTIDE SEQUENCE [LARGE SCALE GENOMIC DNA]</scope>
    <source>
        <strain evidence="9 10">RJX1118</strain>
    </source>
</reference>
<accession>A0A2N5NEG7</accession>
<evidence type="ECO:0000256" key="1">
    <source>
        <dbReference type="ARBA" id="ARBA00009986"/>
    </source>
</evidence>
<dbReference type="PROSITE" id="PS00070">
    <property type="entry name" value="ALDEHYDE_DEHYDR_CYS"/>
    <property type="match status" value="1"/>
</dbReference>
<dbReference type="InterPro" id="IPR029510">
    <property type="entry name" value="Ald_DH_CS_GLU"/>
</dbReference>
<dbReference type="EMBL" id="NIHM01000030">
    <property type="protein sequence ID" value="PLT52532.1"/>
    <property type="molecule type" value="Genomic_DNA"/>
</dbReference>
<evidence type="ECO:0000256" key="2">
    <source>
        <dbReference type="ARBA" id="ARBA00023002"/>
    </source>
</evidence>
<dbReference type="PANTHER" id="PTHR43570:SF16">
    <property type="entry name" value="ALDEHYDE DEHYDROGENASE TYPE III, ISOFORM Q"/>
    <property type="match status" value="1"/>
</dbReference>
<dbReference type="PIRSF" id="PIRSF036492">
    <property type="entry name" value="ALDH"/>
    <property type="match status" value="1"/>
</dbReference>
<dbReference type="InterPro" id="IPR016163">
    <property type="entry name" value="Ald_DH_C"/>
</dbReference>
<dbReference type="AlphaFoldDB" id="A0A2N5NEG7"/>
<dbReference type="InterPro" id="IPR016162">
    <property type="entry name" value="Ald_DH_N"/>
</dbReference>
<comment type="similarity">
    <text evidence="1 4 7">Belongs to the aldehyde dehydrogenase family.</text>
</comment>
<feature type="domain" description="Aldehyde dehydrogenase" evidence="8">
    <location>
        <begin position="13"/>
        <end position="437"/>
    </location>
</feature>
<evidence type="ECO:0000256" key="7">
    <source>
        <dbReference type="RuleBase" id="RU003345"/>
    </source>
</evidence>
<organism evidence="9 10">
    <name type="scientific">Mediterraneibacter gnavus</name>
    <name type="common">Ruminococcus gnavus</name>
    <dbReference type="NCBI Taxonomy" id="33038"/>
    <lineage>
        <taxon>Bacteria</taxon>
        <taxon>Bacillati</taxon>
        <taxon>Bacillota</taxon>
        <taxon>Clostridia</taxon>
        <taxon>Lachnospirales</taxon>
        <taxon>Lachnospiraceae</taxon>
        <taxon>Mediterraneibacter</taxon>
    </lineage>
</organism>
<feature type="active site" evidence="5">
    <location>
        <position position="247"/>
    </location>
</feature>
<gene>
    <name evidence="9" type="ORF">CDL18_14395</name>
</gene>
<evidence type="ECO:0000256" key="4">
    <source>
        <dbReference type="PIRNR" id="PIRNR036492"/>
    </source>
</evidence>
<name>A0A2N5NEG7_MEDGN</name>
<proteinExistence type="inferred from homology"/>
<evidence type="ECO:0000256" key="3">
    <source>
        <dbReference type="ARBA" id="ARBA00023027"/>
    </source>
</evidence>
<evidence type="ECO:0000259" key="8">
    <source>
        <dbReference type="Pfam" id="PF00171"/>
    </source>
</evidence>
<dbReference type="Gene3D" id="3.40.605.10">
    <property type="entry name" value="Aldehyde Dehydrogenase, Chain A, domain 1"/>
    <property type="match status" value="1"/>
</dbReference>
<dbReference type="GO" id="GO:0006081">
    <property type="term" value="P:aldehyde metabolic process"/>
    <property type="evidence" value="ECO:0007669"/>
    <property type="project" value="InterPro"/>
</dbReference>
<dbReference type="SUPFAM" id="SSF53720">
    <property type="entry name" value="ALDH-like"/>
    <property type="match status" value="1"/>
</dbReference>
<dbReference type="InterPro" id="IPR016160">
    <property type="entry name" value="Ald_DH_CS_CYS"/>
</dbReference>
<dbReference type="FunFam" id="3.40.309.10:FF:000025">
    <property type="entry name" value="Aldehyde dehydrogenase"/>
    <property type="match status" value="1"/>
</dbReference>
<keyword evidence="3" id="KW-0520">NAD</keyword>
<dbReference type="Proteomes" id="UP000234849">
    <property type="component" value="Unassembled WGS sequence"/>
</dbReference>
<dbReference type="InterPro" id="IPR016161">
    <property type="entry name" value="Ald_DH/histidinol_DH"/>
</dbReference>
<protein>
    <recommendedName>
        <fullName evidence="4">Aldehyde dehydrogenase</fullName>
    </recommendedName>
</protein>
<sequence>MEKNRMFSKLTEAQKQFFETGRTRDLAFRICQLQLLADAMRKNETVLEEALKKDLGKSAFESYATEIGFVLADIRYTIQNLQKWSAPKRVRTPLYLFPGKSKIQKEPYGSVLILGPYNYPVQLLAEPLIGAIAAGNCAVLKPSELTPHVSKAMYQIVHSTFKEEYIACVEGGVEVNQELLSQKFDYIFFTGSERVGRIVMKAAAENLTPVTLELGGKSPVIIEKTANIKEAARRIAWGKLLNAGQTCVAPDYVLVDESRKQQFLTEMKTAFSHLYGKEIKENPDFGRIVNKQHMERLQNILDQDRDYLFYGGTTDFTQRYVEPTILYVGKLENSASSAAMQEEIFGPILPVLSYHRLEDAIRFVNKREKPLALYVFTRKKSAEKFILEQVASGGVCVNDTISHLINPMLPFGGVGASGMGRYHGKYSFDTFTHEKSVFIKPANWNLPVCYPPFTKGKKKLVKFFLK</sequence>
<evidence type="ECO:0000313" key="9">
    <source>
        <dbReference type="EMBL" id="PLT52532.1"/>
    </source>
</evidence>
<dbReference type="InterPro" id="IPR015590">
    <property type="entry name" value="Aldehyde_DH_dom"/>
</dbReference>
<dbReference type="CDD" id="cd07136">
    <property type="entry name" value="ALDH_YwdH-P39616"/>
    <property type="match status" value="1"/>
</dbReference>
<dbReference type="InterPro" id="IPR012394">
    <property type="entry name" value="Aldehyde_DH_NAD(P)"/>
</dbReference>
<feature type="active site" evidence="5 6">
    <location>
        <position position="213"/>
    </location>
</feature>
<evidence type="ECO:0000256" key="5">
    <source>
        <dbReference type="PIRSR" id="PIRSR036492-1"/>
    </source>
</evidence>
<dbReference type="Pfam" id="PF00171">
    <property type="entry name" value="Aldedh"/>
    <property type="match status" value="1"/>
</dbReference>
<dbReference type="Gene3D" id="3.40.309.10">
    <property type="entry name" value="Aldehyde Dehydrogenase, Chain A, domain 2"/>
    <property type="match status" value="1"/>
</dbReference>